<accession>A0A4U8UZY7</accession>
<dbReference type="EMBL" id="CM016762">
    <property type="protein sequence ID" value="TMS38539.1"/>
    <property type="molecule type" value="Genomic_DNA"/>
</dbReference>
<dbReference type="OrthoDB" id="270970at2759"/>
<dbReference type="AlphaFoldDB" id="A0A4U8UZY7"/>
<name>A0A4U8UZY7_STECR</name>
<comment type="caution">
    <text evidence="2">The sequence shown here is derived from an EMBL/GenBank/DDBJ whole genome shotgun (WGS) entry which is preliminary data.</text>
</comment>
<proteinExistence type="predicted"/>
<dbReference type="EMBL" id="AZBU02000001">
    <property type="protein sequence ID" value="TMS38539.1"/>
    <property type="molecule type" value="Genomic_DNA"/>
</dbReference>
<gene>
    <name evidence="2" type="ORF">L596_005242</name>
</gene>
<reference evidence="2 3" key="2">
    <citation type="journal article" date="2019" name="G3 (Bethesda)">
        <title>Hybrid Assembly of the Genome of the Entomopathogenic Nematode Steinernema carpocapsae Identifies the X-Chromosome.</title>
        <authorList>
            <person name="Serra L."/>
            <person name="Macchietto M."/>
            <person name="Macias-Munoz A."/>
            <person name="McGill C.J."/>
            <person name="Rodriguez I.M."/>
            <person name="Rodriguez B."/>
            <person name="Murad R."/>
            <person name="Mortazavi A."/>
        </authorList>
    </citation>
    <scope>NUCLEOTIDE SEQUENCE [LARGE SCALE GENOMIC DNA]</scope>
    <source>
        <strain evidence="2 3">ALL</strain>
    </source>
</reference>
<dbReference type="Proteomes" id="UP000298663">
    <property type="component" value="Chromosome X"/>
</dbReference>
<protein>
    <submittedName>
        <fullName evidence="2">Uncharacterized protein</fullName>
    </submittedName>
</protein>
<feature type="region of interest" description="Disordered" evidence="1">
    <location>
        <begin position="475"/>
        <end position="497"/>
    </location>
</feature>
<evidence type="ECO:0000313" key="2">
    <source>
        <dbReference type="EMBL" id="TMS38539.1"/>
    </source>
</evidence>
<feature type="region of interest" description="Disordered" evidence="1">
    <location>
        <begin position="511"/>
        <end position="532"/>
    </location>
</feature>
<organism evidence="2 3">
    <name type="scientific">Steinernema carpocapsae</name>
    <name type="common">Entomopathogenic nematode</name>
    <dbReference type="NCBI Taxonomy" id="34508"/>
    <lineage>
        <taxon>Eukaryota</taxon>
        <taxon>Metazoa</taxon>
        <taxon>Ecdysozoa</taxon>
        <taxon>Nematoda</taxon>
        <taxon>Chromadorea</taxon>
        <taxon>Rhabditida</taxon>
        <taxon>Tylenchina</taxon>
        <taxon>Panagrolaimomorpha</taxon>
        <taxon>Strongyloidoidea</taxon>
        <taxon>Steinernematidae</taxon>
        <taxon>Steinernema</taxon>
    </lineage>
</organism>
<reference evidence="2 3" key="1">
    <citation type="journal article" date="2015" name="Genome Biol.">
        <title>Comparative genomics of Steinernema reveals deeply conserved gene regulatory networks.</title>
        <authorList>
            <person name="Dillman A.R."/>
            <person name="Macchietto M."/>
            <person name="Porter C.F."/>
            <person name="Rogers A."/>
            <person name="Williams B."/>
            <person name="Antoshechkin I."/>
            <person name="Lee M.M."/>
            <person name="Goodwin Z."/>
            <person name="Lu X."/>
            <person name="Lewis E.E."/>
            <person name="Goodrich-Blair H."/>
            <person name="Stock S.P."/>
            <person name="Adams B.J."/>
            <person name="Sternberg P.W."/>
            <person name="Mortazavi A."/>
        </authorList>
    </citation>
    <scope>NUCLEOTIDE SEQUENCE [LARGE SCALE GENOMIC DNA]</scope>
    <source>
        <strain evidence="2 3">ALL</strain>
    </source>
</reference>
<feature type="region of interest" description="Disordered" evidence="1">
    <location>
        <begin position="380"/>
        <end position="399"/>
    </location>
</feature>
<evidence type="ECO:0000256" key="1">
    <source>
        <dbReference type="SAM" id="MobiDB-lite"/>
    </source>
</evidence>
<sequence>MNSPLRRIIKQLHCSQQLPKKRKEERLTTAPRFEDAFVTPTVVPTDGLTDEEREHIERVMKMAQQSSFEQGVMQQQTMPEPVEELEPVEIFVNQEPQVSFQDDRSSATSGADADRSFDAEYGQSFESYGQAAPLLTTTAEEEEGLATASRFEDAFVTPTVVPTEDGQQSSFEQGVMQGKTMPEPVEELEPVEISPRLGLTLIAHLTPIMNSPLRRIIKQLPAHNNCRKEERLTTAPRFEDAFVTPTVVPTMMAQQSSFEQGVMQQQTMPEPVEELEPVEIFVNQEPQVSFQDDRSSATSGADADGYLTLNMDSPSNPMVGSSLLTTTAEEEEGLATAPRFEDAFMAQQSSFEQGVMQGKTMPEPVEELEPVEIFMNQESQVSFEEDRSSATSGADADRSFDAEYGQSFESYAPRFEDAFVTPTVVPTDGLTDEEREHIERVMKMAQQSSFEQGVMQGKTMPEPVEELEIFMNQESQVSFEEDRSSATSGADADRSFDAEYGQSFASYNQAAPLLTTTAEEEGRGKIDYSSSL</sequence>
<dbReference type="STRING" id="34508.A0A4U8UZY7"/>
<evidence type="ECO:0000313" key="3">
    <source>
        <dbReference type="Proteomes" id="UP000298663"/>
    </source>
</evidence>
<keyword evidence="3" id="KW-1185">Reference proteome</keyword>